<sequence>MNPAKLHSTKNRPARLKKHHFRAVELRYEGKTYREISMRLSEELQHDFKEQTVKWWFMSYGLLEELYVDYARKENDRRRQFIIEECKKLIPLIPKKYNEIINRNTSDMTPAQLTSYHSVLRQTLKDLCELLNFKVEPDEVITDPLDEYFDRAEAELDREEKERNRSP</sequence>
<dbReference type="EMBL" id="MGKY01000001">
    <property type="protein sequence ID" value="OGN34420.1"/>
    <property type="molecule type" value="Genomic_DNA"/>
</dbReference>
<reference evidence="1 2" key="1">
    <citation type="journal article" date="2016" name="Nat. Commun.">
        <title>Thousands of microbial genomes shed light on interconnected biogeochemical processes in an aquifer system.</title>
        <authorList>
            <person name="Anantharaman K."/>
            <person name="Brown C.T."/>
            <person name="Hug L.A."/>
            <person name="Sharon I."/>
            <person name="Castelle C.J."/>
            <person name="Probst A.J."/>
            <person name="Thomas B.C."/>
            <person name="Singh A."/>
            <person name="Wilkins M.J."/>
            <person name="Karaoz U."/>
            <person name="Brodie E.L."/>
            <person name="Williams K.H."/>
            <person name="Hubbard S.S."/>
            <person name="Banfield J.F."/>
        </authorList>
    </citation>
    <scope>NUCLEOTIDE SEQUENCE [LARGE SCALE GENOMIC DNA]</scope>
</reference>
<dbReference type="Proteomes" id="UP000177745">
    <property type="component" value="Unassembled WGS sequence"/>
</dbReference>
<gene>
    <name evidence="1" type="ORF">A3G51_03470</name>
</gene>
<organism evidence="1 2">
    <name type="scientific">Candidatus Yanofskybacteria bacterium RIFCSPLOWO2_12_FULL_43_11b</name>
    <dbReference type="NCBI Taxonomy" id="1802710"/>
    <lineage>
        <taxon>Bacteria</taxon>
        <taxon>Candidatus Yanofskyibacteriota</taxon>
    </lineage>
</organism>
<evidence type="ECO:0000313" key="2">
    <source>
        <dbReference type="Proteomes" id="UP000177745"/>
    </source>
</evidence>
<dbReference type="AlphaFoldDB" id="A0A1F8HB71"/>
<accession>A0A1F8HB71</accession>
<comment type="caution">
    <text evidence="1">The sequence shown here is derived from an EMBL/GenBank/DDBJ whole genome shotgun (WGS) entry which is preliminary data.</text>
</comment>
<protein>
    <submittedName>
        <fullName evidence="1">Uncharacterized protein</fullName>
    </submittedName>
</protein>
<proteinExistence type="predicted"/>
<evidence type="ECO:0000313" key="1">
    <source>
        <dbReference type="EMBL" id="OGN34420.1"/>
    </source>
</evidence>
<name>A0A1F8HB71_9BACT</name>